<dbReference type="Proteomes" id="UP000248627">
    <property type="component" value="Unassembled WGS sequence"/>
</dbReference>
<dbReference type="OrthoDB" id="9784823at2"/>
<dbReference type="GO" id="GO:0009307">
    <property type="term" value="P:DNA restriction-modification system"/>
    <property type="evidence" value="ECO:0007669"/>
    <property type="project" value="UniProtKB-KW"/>
</dbReference>
<dbReference type="SUPFAM" id="SSF53335">
    <property type="entry name" value="S-adenosyl-L-methionine-dependent methyltransferases"/>
    <property type="match status" value="1"/>
</dbReference>
<keyword evidence="5" id="KW-0255">Endonuclease</keyword>
<dbReference type="PRINTS" id="PR00507">
    <property type="entry name" value="N12N6MTFRASE"/>
</dbReference>
<dbReference type="AlphaFoldDB" id="A0A2W2CKQ4"/>
<dbReference type="Gene3D" id="3.90.220.20">
    <property type="entry name" value="DNA methylase specificity domains"/>
    <property type="match status" value="1"/>
</dbReference>
<feature type="domain" description="DNA methylase adenine-specific" evidence="4">
    <location>
        <begin position="185"/>
        <end position="468"/>
    </location>
</feature>
<proteinExistence type="predicted"/>
<dbReference type="InterPro" id="IPR029063">
    <property type="entry name" value="SAM-dependent_MTases_sf"/>
</dbReference>
<gene>
    <name evidence="5" type="ORF">C1I93_19765</name>
</gene>
<keyword evidence="2" id="KW-0238">DNA-binding</keyword>
<dbReference type="PANTHER" id="PTHR42998">
    <property type="entry name" value="TYPE I RESTRICTION ENZYME HINDVIIP M PROTEIN-RELATED"/>
    <property type="match status" value="1"/>
</dbReference>
<dbReference type="CDD" id="cd02440">
    <property type="entry name" value="AdoMet_MTases"/>
    <property type="match status" value="1"/>
</dbReference>
<dbReference type="InterPro" id="IPR052916">
    <property type="entry name" value="Type-I_RE_MTase_Subunit"/>
</dbReference>
<evidence type="ECO:0000256" key="1">
    <source>
        <dbReference type="ARBA" id="ARBA00022747"/>
    </source>
</evidence>
<dbReference type="PROSITE" id="PS00092">
    <property type="entry name" value="N6_MTASE"/>
    <property type="match status" value="1"/>
</dbReference>
<feature type="region of interest" description="Disordered" evidence="3">
    <location>
        <begin position="49"/>
        <end position="78"/>
    </location>
</feature>
<dbReference type="InterPro" id="IPR002052">
    <property type="entry name" value="DNA_methylase_N6_adenine_CS"/>
</dbReference>
<accession>A0A2W2CKQ4</accession>
<evidence type="ECO:0000256" key="3">
    <source>
        <dbReference type="SAM" id="MobiDB-lite"/>
    </source>
</evidence>
<dbReference type="SUPFAM" id="SSF116734">
    <property type="entry name" value="DNA methylase specificity domain"/>
    <property type="match status" value="1"/>
</dbReference>
<dbReference type="GO" id="GO:0003677">
    <property type="term" value="F:DNA binding"/>
    <property type="evidence" value="ECO:0007669"/>
    <property type="project" value="UniProtKB-KW"/>
</dbReference>
<evidence type="ECO:0000259" key="4">
    <source>
        <dbReference type="Pfam" id="PF02384"/>
    </source>
</evidence>
<dbReference type="GO" id="GO:0008170">
    <property type="term" value="F:N-methyltransferase activity"/>
    <property type="evidence" value="ECO:0007669"/>
    <property type="project" value="InterPro"/>
</dbReference>
<dbReference type="InterPro" id="IPR003356">
    <property type="entry name" value="DNA_methylase_A-5"/>
</dbReference>
<keyword evidence="6" id="KW-1185">Reference proteome</keyword>
<reference evidence="5 6" key="1">
    <citation type="submission" date="2018-01" db="EMBL/GenBank/DDBJ databases">
        <title>Draft genome sequence of Jishengella endophytica.</title>
        <authorList>
            <person name="Sahin N."/>
            <person name="Ay H."/>
            <person name="Saygin H."/>
        </authorList>
    </citation>
    <scope>NUCLEOTIDE SEQUENCE [LARGE SCALE GENOMIC DNA]</scope>
    <source>
        <strain evidence="5 6">DSM 45430</strain>
    </source>
</reference>
<organism evidence="5 6">
    <name type="scientific">Micromonospora endophytica</name>
    <dbReference type="NCBI Taxonomy" id="515350"/>
    <lineage>
        <taxon>Bacteria</taxon>
        <taxon>Bacillati</taxon>
        <taxon>Actinomycetota</taxon>
        <taxon>Actinomycetes</taxon>
        <taxon>Micromonosporales</taxon>
        <taxon>Micromonosporaceae</taxon>
        <taxon>Micromonospora</taxon>
    </lineage>
</organism>
<dbReference type="GO" id="GO:0004519">
    <property type="term" value="F:endonuclease activity"/>
    <property type="evidence" value="ECO:0007669"/>
    <property type="project" value="UniProtKB-KW"/>
</dbReference>
<dbReference type="EMBL" id="POTX01000145">
    <property type="protein sequence ID" value="PZF92278.1"/>
    <property type="molecule type" value="Genomic_DNA"/>
</dbReference>
<evidence type="ECO:0000313" key="5">
    <source>
        <dbReference type="EMBL" id="PZF92278.1"/>
    </source>
</evidence>
<sequence length="723" mass="80148">MLALLSCCLATPRRCACLHPAWPAREPFVFSVISAPCVGTGRANLSVESDDHHERSVAHPSGVSATPEVQRGEAWRSEPREGIVSDSRQLFRDLRNYLAGQHLGATQDRHLLQEVLKILLCKARLDSSMGVARSRADAAIYRTTWEQVQESLPHLFGGTEHLKLQDQVIEQVDRLLASLDLGRADIDPFADLYETFTGNMARGQEGQFFTPPNAVELLVSMVAPKAGEVVLDPACGAGGFLAQTAHFWNRHRPRRNGQLIGIDKDAELARLTALRMALMPGVNADTYCADSLAWKSSESHFPQLADVSPVDVILTNPPFGSKIVAVSGETQRQFRLAHRWTRSKGSLTFTQSSTLVSNVSPQVVFIERCLSLLRPGGRLGMVLPESLLSSQRYQYVVQFLRDQAKLEAVVGMPENLFKVSGSGGTHTKTCLLVATKHKSKNPATSTIFMAEAKWCGNDSRGRKTERDELPEIGRRYSGIEHIRNDHLGYEVAEDQLQDNILAPRYYDPEPVQQLLTLKRTHDLVSVGKLISDGILEVRSGHEVGKDAYGTGDIPFVRTSDISNWEVKLDPKHGVSEEIYNRYASLQDVREGDILMVRDGTYLIGTCAYVSKYDQKIVYQSHLLKLRVTDHSELSPFLLLAALSSAPVKRQIRAKRFTMDIIDTLGNRLSELVLPLPRDPQLRISIADQVATVIRDRVEARELARQACLAVAGDLGEADADLNL</sequence>
<dbReference type="GO" id="GO:0032259">
    <property type="term" value="P:methylation"/>
    <property type="evidence" value="ECO:0007669"/>
    <property type="project" value="InterPro"/>
</dbReference>
<dbReference type="Gene3D" id="3.40.50.150">
    <property type="entry name" value="Vaccinia Virus protein VP39"/>
    <property type="match status" value="1"/>
</dbReference>
<protein>
    <submittedName>
        <fullName evidence="5">Restriction endonuclease subunit M</fullName>
    </submittedName>
</protein>
<evidence type="ECO:0000313" key="6">
    <source>
        <dbReference type="Proteomes" id="UP000248627"/>
    </source>
</evidence>
<evidence type="ECO:0000256" key="2">
    <source>
        <dbReference type="ARBA" id="ARBA00023125"/>
    </source>
</evidence>
<comment type="caution">
    <text evidence="5">The sequence shown here is derived from an EMBL/GenBank/DDBJ whole genome shotgun (WGS) entry which is preliminary data.</text>
</comment>
<keyword evidence="5" id="KW-0378">Hydrolase</keyword>
<keyword evidence="5" id="KW-0540">Nuclease</keyword>
<keyword evidence="1" id="KW-0680">Restriction system</keyword>
<dbReference type="Pfam" id="PF02384">
    <property type="entry name" value="N6_Mtase"/>
    <property type="match status" value="1"/>
</dbReference>
<name>A0A2W2CKQ4_9ACTN</name>
<dbReference type="PANTHER" id="PTHR42998:SF1">
    <property type="entry name" value="TYPE I RESTRICTION ENZYME HINDI METHYLASE SUBUNIT"/>
    <property type="match status" value="1"/>
</dbReference>
<dbReference type="InterPro" id="IPR044946">
    <property type="entry name" value="Restrct_endonuc_typeI_TRD_sf"/>
</dbReference>